<dbReference type="InterPro" id="IPR002191">
    <property type="entry name" value="Bac_export_3"/>
</dbReference>
<dbReference type="PANTHER" id="PTHR34040:SF2">
    <property type="entry name" value="FLAGELLAR BIOSYNTHETIC PROTEIN FLIQ"/>
    <property type="match status" value="1"/>
</dbReference>
<keyword evidence="11" id="KW-1185">Reference proteome</keyword>
<evidence type="ECO:0000256" key="4">
    <source>
        <dbReference type="ARBA" id="ARBA00022475"/>
    </source>
</evidence>
<dbReference type="PIRSF" id="PIRSF004669">
    <property type="entry name" value="FliQ"/>
    <property type="match status" value="1"/>
</dbReference>
<reference evidence="11" key="1">
    <citation type="submission" date="2017-09" db="EMBL/GenBank/DDBJ databases">
        <authorList>
            <person name="Varghese N."/>
            <person name="Submissions S."/>
        </authorList>
    </citation>
    <scope>NUCLEOTIDE SEQUENCE [LARGE SCALE GENOMIC DNA]</scope>
    <source>
        <strain evidence="11">MSL47</strain>
    </source>
</reference>
<comment type="subcellular location">
    <subcellularLocation>
        <location evidence="1 9">Cell membrane</location>
        <topology evidence="1">Multi-pass membrane protein</topology>
    </subcellularLocation>
    <subcellularLocation>
        <location evidence="9">Bacterial flagellum basal body</location>
    </subcellularLocation>
</comment>
<accession>A0A285FPF8</accession>
<dbReference type="PANTHER" id="PTHR34040">
    <property type="entry name" value="FLAGELLAR BIOSYNTHETIC PROTEIN FLIQ"/>
    <property type="match status" value="1"/>
</dbReference>
<keyword evidence="5 9" id="KW-0812">Transmembrane</keyword>
<dbReference type="RefSeq" id="WP_097016447.1">
    <property type="nucleotide sequence ID" value="NZ_OBDZ01000002.1"/>
</dbReference>
<organism evidence="10 11">
    <name type="scientific">Orenia metallireducens</name>
    <dbReference type="NCBI Taxonomy" id="1413210"/>
    <lineage>
        <taxon>Bacteria</taxon>
        <taxon>Bacillati</taxon>
        <taxon>Bacillota</taxon>
        <taxon>Clostridia</taxon>
        <taxon>Halanaerobiales</taxon>
        <taxon>Halobacteroidaceae</taxon>
        <taxon>Orenia</taxon>
    </lineage>
</organism>
<evidence type="ECO:0000256" key="6">
    <source>
        <dbReference type="ARBA" id="ARBA00022989"/>
    </source>
</evidence>
<dbReference type="NCBIfam" id="TIGR01402">
    <property type="entry name" value="fliQ"/>
    <property type="match status" value="1"/>
</dbReference>
<protein>
    <recommendedName>
        <fullName evidence="3 9">Flagellar biosynthetic protein FliQ</fullName>
    </recommendedName>
</protein>
<evidence type="ECO:0000256" key="3">
    <source>
        <dbReference type="ARBA" id="ARBA00021718"/>
    </source>
</evidence>
<dbReference type="GO" id="GO:0009425">
    <property type="term" value="C:bacterial-type flagellum basal body"/>
    <property type="evidence" value="ECO:0007669"/>
    <property type="project" value="UniProtKB-SubCell"/>
</dbReference>
<evidence type="ECO:0000256" key="9">
    <source>
        <dbReference type="RuleBase" id="RU364090"/>
    </source>
</evidence>
<dbReference type="InterPro" id="IPR006305">
    <property type="entry name" value="FliQ"/>
</dbReference>
<keyword evidence="10" id="KW-0969">Cilium</keyword>
<name>A0A285FPF8_9FIRM</name>
<evidence type="ECO:0000313" key="11">
    <source>
        <dbReference type="Proteomes" id="UP000219573"/>
    </source>
</evidence>
<evidence type="ECO:0000256" key="8">
    <source>
        <dbReference type="ARBA" id="ARBA00023143"/>
    </source>
</evidence>
<dbReference type="GO" id="GO:0044780">
    <property type="term" value="P:bacterial-type flagellum assembly"/>
    <property type="evidence" value="ECO:0007669"/>
    <property type="project" value="InterPro"/>
</dbReference>
<dbReference type="EMBL" id="OBDZ01000002">
    <property type="protein sequence ID" value="SNY12973.1"/>
    <property type="molecule type" value="Genomic_DNA"/>
</dbReference>
<proteinExistence type="inferred from homology"/>
<dbReference type="PRINTS" id="PR00952">
    <property type="entry name" value="TYPE3IMQPROT"/>
</dbReference>
<feature type="transmembrane region" description="Helical" evidence="9">
    <location>
        <begin position="20"/>
        <end position="38"/>
    </location>
</feature>
<dbReference type="Proteomes" id="UP000219573">
    <property type="component" value="Unassembled WGS sequence"/>
</dbReference>
<dbReference type="Pfam" id="PF01313">
    <property type="entry name" value="Bac_export_3"/>
    <property type="match status" value="1"/>
</dbReference>
<dbReference type="AlphaFoldDB" id="A0A285FPF8"/>
<dbReference type="GO" id="GO:0009306">
    <property type="term" value="P:protein secretion"/>
    <property type="evidence" value="ECO:0007669"/>
    <property type="project" value="InterPro"/>
</dbReference>
<keyword evidence="4 9" id="KW-1003">Cell membrane</keyword>
<comment type="function">
    <text evidence="9">Role in flagellar biosynthesis.</text>
</comment>
<keyword evidence="6 9" id="KW-1133">Transmembrane helix</keyword>
<dbReference type="OrthoDB" id="9806440at2"/>
<evidence type="ECO:0000256" key="5">
    <source>
        <dbReference type="ARBA" id="ARBA00022692"/>
    </source>
</evidence>
<keyword evidence="10" id="KW-0282">Flagellum</keyword>
<keyword evidence="8 9" id="KW-0975">Bacterial flagellum</keyword>
<dbReference type="STRING" id="1413210.U472_06360"/>
<gene>
    <name evidence="9" type="primary">fliQ</name>
    <name evidence="10" type="ORF">SAMN06265827_102187</name>
</gene>
<evidence type="ECO:0000313" key="10">
    <source>
        <dbReference type="EMBL" id="SNY12973.1"/>
    </source>
</evidence>
<evidence type="ECO:0000256" key="1">
    <source>
        <dbReference type="ARBA" id="ARBA00004651"/>
    </source>
</evidence>
<keyword evidence="7 9" id="KW-0472">Membrane</keyword>
<feature type="transmembrane region" description="Helical" evidence="9">
    <location>
        <begin position="50"/>
        <end position="70"/>
    </location>
</feature>
<sequence length="89" mass="9678">MNQTLVIELGTRALITVIKVAAPMLGLGMAVGLLVSIFQATTQIQEQTLAFIPKILAVLSAIIFFGPWMLNVLVDFVTELFTNIPNYIG</sequence>
<comment type="similarity">
    <text evidence="2 9">Belongs to the FliQ/MopD/SpaQ family.</text>
</comment>
<evidence type="ECO:0000256" key="2">
    <source>
        <dbReference type="ARBA" id="ARBA00006156"/>
    </source>
</evidence>
<evidence type="ECO:0000256" key="7">
    <source>
        <dbReference type="ARBA" id="ARBA00023136"/>
    </source>
</evidence>
<dbReference type="GO" id="GO:0005886">
    <property type="term" value="C:plasma membrane"/>
    <property type="evidence" value="ECO:0007669"/>
    <property type="project" value="UniProtKB-SubCell"/>
</dbReference>
<keyword evidence="10" id="KW-0966">Cell projection</keyword>